<sequence length="54" mass="6350">MKRGKVMNKQIVKNDVLEKVRREAIKAVPIPKSLKKSYKITKENDRIVLETKKK</sequence>
<comment type="caution">
    <text evidence="1">The sequence shown here is derived from an EMBL/GenBank/DDBJ whole genome shotgun (WGS) entry which is preliminary data.</text>
</comment>
<evidence type="ECO:0000313" key="1">
    <source>
        <dbReference type="EMBL" id="ODS31641.1"/>
    </source>
</evidence>
<dbReference type="Proteomes" id="UP000094056">
    <property type="component" value="Unassembled WGS sequence"/>
</dbReference>
<name>A0A1E3X7M2_9BACT</name>
<dbReference type="EMBL" id="MAYW01000104">
    <property type="protein sequence ID" value="ODS31641.1"/>
    <property type="molecule type" value="Genomic_DNA"/>
</dbReference>
<protein>
    <submittedName>
        <fullName evidence="1">Uncharacterized protein</fullName>
    </submittedName>
</protein>
<reference evidence="1 2" key="1">
    <citation type="submission" date="2016-07" db="EMBL/GenBank/DDBJ databases">
        <title>Draft genome of Scalindua rubra, obtained from a brine-seawater interface in the Red Sea, sheds light on salt adaptation in anammox bacteria.</title>
        <authorList>
            <person name="Speth D.R."/>
            <person name="Lagkouvardos I."/>
            <person name="Wang Y."/>
            <person name="Qian P.-Y."/>
            <person name="Dutilh B.E."/>
            <person name="Jetten M.S."/>
        </authorList>
    </citation>
    <scope>NUCLEOTIDE SEQUENCE [LARGE SCALE GENOMIC DNA]</scope>
    <source>
        <strain evidence="1">BSI-1</strain>
    </source>
</reference>
<accession>A0A1E3X7M2</accession>
<evidence type="ECO:0000313" key="2">
    <source>
        <dbReference type="Proteomes" id="UP000094056"/>
    </source>
</evidence>
<organism evidence="1 2">
    <name type="scientific">Candidatus Scalindua rubra</name>
    <dbReference type="NCBI Taxonomy" id="1872076"/>
    <lineage>
        <taxon>Bacteria</taxon>
        <taxon>Pseudomonadati</taxon>
        <taxon>Planctomycetota</taxon>
        <taxon>Candidatus Brocadiia</taxon>
        <taxon>Candidatus Brocadiales</taxon>
        <taxon>Candidatus Scalinduaceae</taxon>
        <taxon>Candidatus Scalindua</taxon>
    </lineage>
</organism>
<proteinExistence type="predicted"/>
<dbReference type="AlphaFoldDB" id="A0A1E3X7M2"/>
<gene>
    <name evidence="1" type="ORF">SCARUB_03247</name>
</gene>